<evidence type="ECO:0000256" key="4">
    <source>
        <dbReference type="ARBA" id="ARBA00022777"/>
    </source>
</evidence>
<gene>
    <name evidence="9" type="ORF">DC430_15925</name>
</gene>
<dbReference type="Gene3D" id="3.40.980.20">
    <property type="entry name" value="Four-carbon acid sugar kinase, nucleotide binding domain"/>
    <property type="match status" value="1"/>
</dbReference>
<dbReference type="InterPro" id="IPR042213">
    <property type="entry name" value="NBD_C_sf"/>
</dbReference>
<dbReference type="Pfam" id="PF17042">
    <property type="entry name" value="NBD_C"/>
    <property type="match status" value="1"/>
</dbReference>
<dbReference type="InterPro" id="IPR037051">
    <property type="entry name" value="4-carb_acid_sugar_kinase_N_sf"/>
</dbReference>
<dbReference type="InterPro" id="IPR010737">
    <property type="entry name" value="4-carb_acid_sugar_kinase_N"/>
</dbReference>
<comment type="caution">
    <text evidence="9">The sequence shown here is derived from an EMBL/GenBank/DDBJ whole genome shotgun (WGS) entry which is preliminary data.</text>
</comment>
<evidence type="ECO:0000259" key="8">
    <source>
        <dbReference type="Pfam" id="PF17042"/>
    </source>
</evidence>
<evidence type="ECO:0000256" key="6">
    <source>
        <dbReference type="ARBA" id="ARBA00023277"/>
    </source>
</evidence>
<proteinExistence type="inferred from homology"/>
<dbReference type="Gene3D" id="3.40.50.10840">
    <property type="entry name" value="Putative sugar-binding, N-terminal domain"/>
    <property type="match status" value="1"/>
</dbReference>
<dbReference type="GO" id="GO:0016301">
    <property type="term" value="F:kinase activity"/>
    <property type="evidence" value="ECO:0007669"/>
    <property type="project" value="UniProtKB-KW"/>
</dbReference>
<accession>A0AA92C207</accession>
<evidence type="ECO:0000259" key="7">
    <source>
        <dbReference type="Pfam" id="PF07005"/>
    </source>
</evidence>
<keyword evidence="4" id="KW-0418">Kinase</keyword>
<keyword evidence="6" id="KW-0119">Carbohydrate metabolism</keyword>
<dbReference type="RefSeq" id="WP_116494456.1">
    <property type="nucleotide sequence ID" value="NZ_QDFR01000005.1"/>
</dbReference>
<dbReference type="EMBL" id="QDFR01000005">
    <property type="protein sequence ID" value="PVE52485.1"/>
    <property type="molecule type" value="Genomic_DNA"/>
</dbReference>
<dbReference type="Proteomes" id="UP000244335">
    <property type="component" value="Unassembled WGS sequence"/>
</dbReference>
<protein>
    <submittedName>
        <fullName evidence="9">Hrp-dependent type III effector protein</fullName>
    </submittedName>
</protein>
<dbReference type="InterPro" id="IPR031475">
    <property type="entry name" value="NBD_C"/>
</dbReference>
<keyword evidence="2" id="KW-0808">Transferase</keyword>
<sequence>MLVIVADDLTGALDTAAPFAARGLHTEVVLRANDVDKGVALLPDVLSINLGSRDGSPEDAFDLMQELVGRLPSNTRMFKKVDSRLKGHIASELDAVSFGRALVAPAIPTFGRVVRNGNVEGFGVAQPLSVASALKHHAHRATIPDTVTENELDAALQRAEEIDVDLLVGARGLAEALARKMTKVSRGRQVSPPVGRGLFVIGSRDGITLDQVKELRQCDGVAYHPAPNGSLPEGPITPASLLLVQATEGELGLSSEEVSRSLAHSVHTRLTSEASTLLLCGGATAEAALAAMGVTHFRLEGECMPGLGLAYANGQCIILKSGGFGEPDTLAKLARQIVHGRS</sequence>
<feature type="domain" description="Four-carbon acid sugar kinase nucleotide binding" evidence="8">
    <location>
        <begin position="250"/>
        <end position="330"/>
    </location>
</feature>
<dbReference type="GO" id="GO:0005524">
    <property type="term" value="F:ATP binding"/>
    <property type="evidence" value="ECO:0007669"/>
    <property type="project" value="UniProtKB-KW"/>
</dbReference>
<reference evidence="9 10" key="1">
    <citation type="submission" date="2018-04" db="EMBL/GenBank/DDBJ databases">
        <authorList>
            <person name="Hagen T."/>
        </authorList>
    </citation>
    <scope>NUCLEOTIDE SEQUENCE [LARGE SCALE GENOMIC DNA]</scope>
    <source>
        <strain evidence="9 10">TPD7009</strain>
    </source>
</reference>
<feature type="domain" description="Four-carbon acid sugar kinase N-terminal" evidence="7">
    <location>
        <begin position="2"/>
        <end position="119"/>
    </location>
</feature>
<evidence type="ECO:0000256" key="1">
    <source>
        <dbReference type="ARBA" id="ARBA00005715"/>
    </source>
</evidence>
<evidence type="ECO:0000256" key="3">
    <source>
        <dbReference type="ARBA" id="ARBA00022741"/>
    </source>
</evidence>
<evidence type="ECO:0000313" key="9">
    <source>
        <dbReference type="EMBL" id="PVE52485.1"/>
    </source>
</evidence>
<keyword evidence="5" id="KW-0067">ATP-binding</keyword>
<organism evidence="9 10">
    <name type="scientific">Rhizobium rhizogenes</name>
    <name type="common">Agrobacterium rhizogenes</name>
    <dbReference type="NCBI Taxonomy" id="359"/>
    <lineage>
        <taxon>Bacteria</taxon>
        <taxon>Pseudomonadati</taxon>
        <taxon>Pseudomonadota</taxon>
        <taxon>Alphaproteobacteria</taxon>
        <taxon>Hyphomicrobiales</taxon>
        <taxon>Rhizobiaceae</taxon>
        <taxon>Rhizobium/Agrobacterium group</taxon>
        <taxon>Rhizobium</taxon>
    </lineage>
</organism>
<name>A0AA92C207_RHIRH</name>
<comment type="similarity">
    <text evidence="1">Belongs to the four-carbon acid sugar kinase family.</text>
</comment>
<dbReference type="AlphaFoldDB" id="A0AA92C207"/>
<keyword evidence="3" id="KW-0547">Nucleotide-binding</keyword>
<evidence type="ECO:0000256" key="5">
    <source>
        <dbReference type="ARBA" id="ARBA00022840"/>
    </source>
</evidence>
<dbReference type="Pfam" id="PF07005">
    <property type="entry name" value="SBD_N"/>
    <property type="match status" value="1"/>
</dbReference>
<evidence type="ECO:0000313" key="10">
    <source>
        <dbReference type="Proteomes" id="UP000244335"/>
    </source>
</evidence>
<dbReference type="SUPFAM" id="SSF142764">
    <property type="entry name" value="YgbK-like"/>
    <property type="match status" value="1"/>
</dbReference>
<evidence type="ECO:0000256" key="2">
    <source>
        <dbReference type="ARBA" id="ARBA00022679"/>
    </source>
</evidence>